<dbReference type="Proteomes" id="UP000649232">
    <property type="component" value="Unassembled WGS sequence"/>
</dbReference>
<organism evidence="1 2">
    <name type="scientific">Paraglaciecola chathamensis</name>
    <dbReference type="NCBI Taxonomy" id="368405"/>
    <lineage>
        <taxon>Bacteria</taxon>
        <taxon>Pseudomonadati</taxon>
        <taxon>Pseudomonadota</taxon>
        <taxon>Gammaproteobacteria</taxon>
        <taxon>Alteromonadales</taxon>
        <taxon>Alteromonadaceae</taxon>
        <taxon>Paraglaciecola</taxon>
    </lineage>
</organism>
<comment type="caution">
    <text evidence="1">The sequence shown here is derived from an EMBL/GenBank/DDBJ whole genome shotgun (WGS) entry which is preliminary data.</text>
</comment>
<gene>
    <name evidence="1" type="ORF">JEU11_10915</name>
</gene>
<protein>
    <recommendedName>
        <fullName evidence="3">DUF2489 domain-containing protein</fullName>
    </recommendedName>
</protein>
<evidence type="ECO:0008006" key="3">
    <source>
        <dbReference type="Google" id="ProtNLM"/>
    </source>
</evidence>
<evidence type="ECO:0000313" key="2">
    <source>
        <dbReference type="Proteomes" id="UP000649232"/>
    </source>
</evidence>
<reference evidence="1 2" key="1">
    <citation type="submission" date="2020-12" db="EMBL/GenBank/DDBJ databases">
        <title>Draft genome sequences of nine environmental bacterial isolates colonizing plastic.</title>
        <authorList>
            <person name="Borre I."/>
            <person name="Sonnenschein E.C."/>
        </authorList>
    </citation>
    <scope>NUCLEOTIDE SEQUENCE [LARGE SCALE GENOMIC DNA]</scope>
    <source>
        <strain evidence="1 2">IB30</strain>
    </source>
</reference>
<accession>A0ABS0WER7</accession>
<name>A0ABS0WER7_9ALTE</name>
<sequence length="140" mass="16240">MEVDYKLVLSIIAICISLYSVWGNRRISALEKKTEIMSELDEIRSLIFKTYREFDNLVRVKDVMPKEFNEAVNEGVIALNFFHDQLEAASSTMLVQKKISKVKLEENRPMVKRMIRDAQKLLDDSIAMNNRALKLCKQGK</sequence>
<dbReference type="RefSeq" id="WP_198824693.1">
    <property type="nucleotide sequence ID" value="NZ_JAEILT010000014.1"/>
</dbReference>
<dbReference type="EMBL" id="JAEILT010000014">
    <property type="protein sequence ID" value="MBJ2136965.1"/>
    <property type="molecule type" value="Genomic_DNA"/>
</dbReference>
<proteinExistence type="predicted"/>
<evidence type="ECO:0000313" key="1">
    <source>
        <dbReference type="EMBL" id="MBJ2136965.1"/>
    </source>
</evidence>